<evidence type="ECO:0000256" key="1">
    <source>
        <dbReference type="SAM" id="Phobius"/>
    </source>
</evidence>
<name>A0ABS8U6F2_9SPHI</name>
<keyword evidence="3" id="KW-1185">Reference proteome</keyword>
<evidence type="ECO:0000313" key="3">
    <source>
        <dbReference type="Proteomes" id="UP001199919"/>
    </source>
</evidence>
<dbReference type="RefSeq" id="WP_232177930.1">
    <property type="nucleotide sequence ID" value="NZ_JAJPWV010000003.1"/>
</dbReference>
<gene>
    <name evidence="2" type="ORF">LT679_12505</name>
</gene>
<keyword evidence="1" id="KW-1133">Transmembrane helix</keyword>
<keyword evidence="1" id="KW-0812">Transmembrane</keyword>
<proteinExistence type="predicted"/>
<organism evidence="2 3">
    <name type="scientific">Mucilaginibacter roseus</name>
    <dbReference type="NCBI Taxonomy" id="1528868"/>
    <lineage>
        <taxon>Bacteria</taxon>
        <taxon>Pseudomonadati</taxon>
        <taxon>Bacteroidota</taxon>
        <taxon>Sphingobacteriia</taxon>
        <taxon>Sphingobacteriales</taxon>
        <taxon>Sphingobacteriaceae</taxon>
        <taxon>Mucilaginibacter</taxon>
    </lineage>
</organism>
<dbReference type="Proteomes" id="UP001199919">
    <property type="component" value="Unassembled WGS sequence"/>
</dbReference>
<evidence type="ECO:0008006" key="4">
    <source>
        <dbReference type="Google" id="ProtNLM"/>
    </source>
</evidence>
<keyword evidence="1" id="KW-0472">Membrane</keyword>
<reference evidence="2 3" key="1">
    <citation type="submission" date="2021-12" db="EMBL/GenBank/DDBJ databases">
        <title>Mucilaginibacter roseus genome.</title>
        <authorList>
            <person name="Ferreira J.R."/>
            <person name="Newman J.D."/>
        </authorList>
    </citation>
    <scope>NUCLEOTIDE SEQUENCE [LARGE SCALE GENOMIC DNA]</scope>
    <source>
        <strain evidence="2 3">LMG 28454</strain>
    </source>
</reference>
<comment type="caution">
    <text evidence="2">The sequence shown here is derived from an EMBL/GenBank/DDBJ whole genome shotgun (WGS) entry which is preliminary data.</text>
</comment>
<feature type="transmembrane region" description="Helical" evidence="1">
    <location>
        <begin position="197"/>
        <end position="215"/>
    </location>
</feature>
<protein>
    <recommendedName>
        <fullName evidence="4">DUF2007 domain-containing protein</fullName>
    </recommendedName>
</protein>
<accession>A0ABS8U6F2</accession>
<evidence type="ECO:0000313" key="2">
    <source>
        <dbReference type="EMBL" id="MCD8741429.1"/>
    </source>
</evidence>
<dbReference type="EMBL" id="JAJPWV010000003">
    <property type="protein sequence ID" value="MCD8741429.1"/>
    <property type="molecule type" value="Genomic_DNA"/>
</dbReference>
<feature type="transmembrane region" description="Helical" evidence="1">
    <location>
        <begin position="149"/>
        <end position="171"/>
    </location>
</feature>
<sequence>MKEFVTFKKFNDAALAEDLVVLLKNNNITYTVEEDALSFKPYFDNNVEFDRDYLIKIRAADFERANDVINRHEAENITQVQSDHYLFAFTDAELMEVITKTDEWSNFDQLLAKRILNERGANLSDQQITEAKQAYIDELKTPEPNATRLIIIGYIFAFLFGAIGAYIGWLISYSKLTLPNGERILRYKESDRKHGRAIFWLSIICIVAIIAIRTLNAG</sequence>